<accession>A0ABN9U7E3</accession>
<feature type="region of interest" description="Disordered" evidence="1">
    <location>
        <begin position="868"/>
        <end position="890"/>
    </location>
</feature>
<feature type="region of interest" description="Disordered" evidence="1">
    <location>
        <begin position="800"/>
        <end position="829"/>
    </location>
</feature>
<dbReference type="Pfam" id="PF07394">
    <property type="entry name" value="DUF1501"/>
    <property type="match status" value="1"/>
</dbReference>
<feature type="compositionally biased region" description="Basic and acidic residues" evidence="1">
    <location>
        <begin position="1500"/>
        <end position="1530"/>
    </location>
</feature>
<protein>
    <submittedName>
        <fullName evidence="2">Uncharacterized protein</fullName>
    </submittedName>
</protein>
<keyword evidence="3" id="KW-1185">Reference proteome</keyword>
<feature type="compositionally biased region" description="Basic and acidic residues" evidence="1">
    <location>
        <begin position="523"/>
        <end position="551"/>
    </location>
</feature>
<dbReference type="CDD" id="cd09272">
    <property type="entry name" value="RNase_HI_RT_Ty1"/>
    <property type="match status" value="1"/>
</dbReference>
<proteinExistence type="predicted"/>
<evidence type="ECO:0000313" key="2">
    <source>
        <dbReference type="EMBL" id="CAK0855038.1"/>
    </source>
</evidence>
<sequence>MKAAMRTIIMSPEFHTLGDPEMAGQRPATVEKTPHQSRSYKAMVLLYLNGGADTFNLLVPTCASLWEEYTTVRQNLALGQGQLLGISANTQSCNTFGVHHGLPFVRDLYAQGQLAFVSNIGGLVQPTTKDGYMGTTPQCAGLFSHLDQQIGGMTLQCQVQGASPRGFGGRLADAAAAEGHRTTSFSLAGANTWSTGRSVGVEIIDGRNGAVRLQGYQDLQAIVGNTTSLTYGNVYCEEYAQQFAGAIESSEKLGTLLDSATLTTTYGTSNSLARQLHQVARLISTRAARGAERDFFFAELGGFDTHNALEEVLETKFAEINAALEDFVAELKGQSIFDSVVLVTSSDFGRTLTSNGRGSDHGWAGNHLVLGGSVNGGRIFNRFPESLLDGNSQDAGRGRMIPQYPWENVMVPIAQWMCGQSSSRASAAWLHSVFPNLANFNASEHIIHAEALFAGFELATPSPTPSGPTASPTPSPSPPPSPSPTPGPTASPSPSPTADPTATPSPTPTCPAGYIFAQPHTKPHAEPDTKPHAEPDTKPHAEPNSDADAKRASQWPAAAAHGRWRVRAELPECCRAAPERAPWSAEFKYIQQMEQRLKATEAELRKVKSGNSDKSQEESAAAQDPARAKRAKILKQIEVYEKVVRDTAEFGGAVHDANKAALEDLRAQAKALRPPATAHKTAMQKLEKSKQQLVRQQNELEELQRKMAQLQQDISGKESAIIAKTSEVKILQQEVAESAAKLNPQQPSTNVKDEALDEETFKLDTETEEVKAAPEPVGFYAKFSADPVFTKYQQFIREKFKKKDVPMPQAEQQQSPPAAGTDASNKRGTDDELNLQEAQELWNDLQSDAAQGDEATKLLELINKLHNAKRSRTRSPDHGAPGQYENAPHIQVDVPGWPTLSISNIYIHTCEGMTVRNATILARVGEEMAGLTHPALIEGGWNMSTDVVEESTFPLHAHVETTAPKEVTCRTPTSAPTIDYFAPSEAAMLLFRTVTVDAEWHIKPHRPVHLHMAAVGKPLQVLTYGAAPKLSPVIPEVDFASYIDDSSMGVESADRSSVVSLAVEAGKGFLETAAALGATINEKFAVLANTRELAEEVAIKLGFSADKAVTSTTYLGTDQAAGCFIYEDSDTPELDPGVEAHLVTPECEDIDAEPEQLAEQLVQGDRLEFAVDGSCSKPSLVTLQRAGWAVVLVNPTADTPVAVMCGAVPRAMPQSSAMAEFLSMAFVGQIADRPSTVYADFMAVVKAALKSKQEQLQAKSMYSCVQFFGHQMRGYDNIQSVRHVKAHKSGEQYQALSDEDRRITDANAVADVFAKKAALLHPSASPEFLVRVEDACTQASHFVKLCAHVLPCLELEERFSRLPVFERSRHTMKDNWHDWCSTSIGIQCSQCPALFEFHKRHSIESQFCPVLRGYTFAQAQCECSARTQQWASDYPTVEACGAKCASTDGCMAFGSWTTAPVAGWCALYDSACGSCVNTPGAAMNAYNMCDEGAAPTLPDAEPHDEPHDESHTEPHGKPFTEPNSESHNEPLTEPNAEPDAKPHAEPHSEPDANPNRLSNRMKAERHADDFLIIGPSDEVDKLLEVMGERLKLSYVVKLTKKGDQATLLSTQVEKAEDGYTISGKTSLTDDILKELGLETAKPSVLPETKDEVHMKSDEVYLDVVGHSRYRTRVGKLLKLASHRPDIQHGVGVLSRGMSGPTEKGLGRSKKMARYLAGTRDYKVQLVPNKGGIAVECWVDGDWADDKTDRISTSSGILKYHGFTVLSWSRRKGCVALSSAESELYALGSGAAEALGLASLLEEWKAKTVPLAMSDSSSAVHIVKKRGPGTMKHVEIRFLALQTWREQGRLHVGKVCTHENPSDMMTKPTTRKKVEKFTEMVGLVRS</sequence>
<feature type="region of interest" description="Disordered" evidence="1">
    <location>
        <begin position="1495"/>
        <end position="1557"/>
    </location>
</feature>
<feature type="compositionally biased region" description="Low complexity" evidence="1">
    <location>
        <begin position="806"/>
        <end position="819"/>
    </location>
</feature>
<dbReference type="Gene3D" id="3.30.420.10">
    <property type="entry name" value="Ribonuclease H-like superfamily/Ribonuclease H"/>
    <property type="match status" value="1"/>
</dbReference>
<dbReference type="InterPro" id="IPR010869">
    <property type="entry name" value="DUF1501"/>
</dbReference>
<dbReference type="Proteomes" id="UP001189429">
    <property type="component" value="Unassembled WGS sequence"/>
</dbReference>
<feature type="compositionally biased region" description="Pro residues" evidence="1">
    <location>
        <begin position="462"/>
        <end position="509"/>
    </location>
</feature>
<reference evidence="2" key="1">
    <citation type="submission" date="2023-10" db="EMBL/GenBank/DDBJ databases">
        <authorList>
            <person name="Chen Y."/>
            <person name="Shah S."/>
            <person name="Dougan E. K."/>
            <person name="Thang M."/>
            <person name="Chan C."/>
        </authorList>
    </citation>
    <scope>NUCLEOTIDE SEQUENCE [LARGE SCALE GENOMIC DNA]</scope>
</reference>
<evidence type="ECO:0000313" key="3">
    <source>
        <dbReference type="Proteomes" id="UP001189429"/>
    </source>
</evidence>
<dbReference type="PANTHER" id="PTHR43737:SF1">
    <property type="entry name" value="DUF1501 DOMAIN-CONTAINING PROTEIN"/>
    <property type="match status" value="1"/>
</dbReference>
<feature type="region of interest" description="Disordered" evidence="1">
    <location>
        <begin position="601"/>
        <end position="628"/>
    </location>
</feature>
<feature type="region of interest" description="Disordered" evidence="1">
    <location>
        <begin position="672"/>
        <end position="693"/>
    </location>
</feature>
<dbReference type="EMBL" id="CAUYUJ010015513">
    <property type="protein sequence ID" value="CAK0855038.1"/>
    <property type="molecule type" value="Genomic_DNA"/>
</dbReference>
<dbReference type="PANTHER" id="PTHR43737">
    <property type="entry name" value="BLL7424 PROTEIN"/>
    <property type="match status" value="1"/>
</dbReference>
<dbReference type="InterPro" id="IPR036397">
    <property type="entry name" value="RNaseH_sf"/>
</dbReference>
<comment type="caution">
    <text evidence="2">The sequence shown here is derived from an EMBL/GenBank/DDBJ whole genome shotgun (WGS) entry which is preliminary data.</text>
</comment>
<feature type="region of interest" description="Disordered" evidence="1">
    <location>
        <begin position="459"/>
        <end position="563"/>
    </location>
</feature>
<name>A0ABN9U7E3_9DINO</name>
<gene>
    <name evidence="2" type="ORF">PCOR1329_LOCUS45884</name>
</gene>
<evidence type="ECO:0000256" key="1">
    <source>
        <dbReference type="SAM" id="MobiDB-lite"/>
    </source>
</evidence>
<organism evidence="2 3">
    <name type="scientific">Prorocentrum cordatum</name>
    <dbReference type="NCBI Taxonomy" id="2364126"/>
    <lineage>
        <taxon>Eukaryota</taxon>
        <taxon>Sar</taxon>
        <taxon>Alveolata</taxon>
        <taxon>Dinophyceae</taxon>
        <taxon>Prorocentrales</taxon>
        <taxon>Prorocentraceae</taxon>
        <taxon>Prorocentrum</taxon>
    </lineage>
</organism>
<feature type="compositionally biased region" description="Basic and acidic residues" evidence="1">
    <location>
        <begin position="1538"/>
        <end position="1550"/>
    </location>
</feature>